<keyword evidence="2" id="KW-1185">Reference proteome</keyword>
<dbReference type="EMBL" id="JBFRYC010000021">
    <property type="protein sequence ID" value="MEX1663608.1"/>
    <property type="molecule type" value="Genomic_DNA"/>
</dbReference>
<reference evidence="1 2" key="1">
    <citation type="journal article" date="2011" name="Int. J. Syst. Evol. Microbiol.">
        <title>Zhongshania antarctica gen. nov., sp. nov. and Zhongshania guokunii sp. nov., gammaproteobacteria respectively isolated from coastal attached (fast) ice and surface seawater of the Antarctic.</title>
        <authorList>
            <person name="Li H.J."/>
            <person name="Zhang X.Y."/>
            <person name="Chen C.X."/>
            <person name="Zhang Y.J."/>
            <person name="Gao Z.M."/>
            <person name="Yu Y."/>
            <person name="Chen X.L."/>
            <person name="Chen B."/>
            <person name="Zhang Y.Z."/>
        </authorList>
    </citation>
    <scope>NUCLEOTIDE SEQUENCE [LARGE SCALE GENOMIC DNA]</scope>
    <source>
        <strain evidence="1 2">15-R06ZXC-3</strain>
    </source>
</reference>
<evidence type="ECO:0000313" key="2">
    <source>
        <dbReference type="Proteomes" id="UP001557465"/>
    </source>
</evidence>
<comment type="caution">
    <text evidence="1">The sequence shown here is derived from an EMBL/GenBank/DDBJ whole genome shotgun (WGS) entry which is preliminary data.</text>
</comment>
<evidence type="ECO:0008006" key="3">
    <source>
        <dbReference type="Google" id="ProtNLM"/>
    </source>
</evidence>
<protein>
    <recommendedName>
        <fullName evidence="3">Transfer Agent</fullName>
    </recommendedName>
</protein>
<dbReference type="Proteomes" id="UP001557465">
    <property type="component" value="Unassembled WGS sequence"/>
</dbReference>
<accession>A0ABV3TPU1</accession>
<gene>
    <name evidence="1" type="ORF">AB4874_18625</name>
</gene>
<evidence type="ECO:0000313" key="1">
    <source>
        <dbReference type="EMBL" id="MEX1663608.1"/>
    </source>
</evidence>
<proteinExistence type="predicted"/>
<organism evidence="1 2">
    <name type="scientific">Thioclava arctica</name>
    <dbReference type="NCBI Taxonomy" id="3238301"/>
    <lineage>
        <taxon>Bacteria</taxon>
        <taxon>Pseudomonadati</taxon>
        <taxon>Pseudomonadota</taxon>
        <taxon>Alphaproteobacteria</taxon>
        <taxon>Rhodobacterales</taxon>
        <taxon>Paracoccaceae</taxon>
        <taxon>Thioclava</taxon>
    </lineage>
</organism>
<name>A0ABV3TPU1_9RHOB</name>
<dbReference type="RefSeq" id="WP_368393112.1">
    <property type="nucleotide sequence ID" value="NZ_JBFRYC010000021.1"/>
</dbReference>
<sequence length="113" mass="12236">MTRSIQAFGPERVEVALKAEEAILFWALLDAGGYTSKAAYARAALLSGHVLDLDKLSEMLGEIGLRLNELIAIITSDGIFRQLDPAIAQFVTAVAALEDYLRDAPGRQGCDRT</sequence>